<dbReference type="InterPro" id="IPR013815">
    <property type="entry name" value="ATP_grasp_subdomain_1"/>
</dbReference>
<dbReference type="InterPro" id="IPR051538">
    <property type="entry name" value="Acyl-CoA_Synth/Transferase"/>
</dbReference>
<comment type="similarity">
    <text evidence="5">In the N-terminal section; belongs to the acetate CoA ligase alpha subunit family.</text>
</comment>
<evidence type="ECO:0000256" key="6">
    <source>
        <dbReference type="PROSITE-ProRule" id="PRU00409"/>
    </source>
</evidence>
<dbReference type="InterPro" id="IPR011761">
    <property type="entry name" value="ATP-grasp"/>
</dbReference>
<dbReference type="Pfam" id="PF13549">
    <property type="entry name" value="ATP-grasp_5"/>
    <property type="match status" value="1"/>
</dbReference>
<evidence type="ECO:0000256" key="2">
    <source>
        <dbReference type="ARBA" id="ARBA00022598"/>
    </source>
</evidence>
<geneLocation type="plasmid" evidence="9">
    <name>pMaq22A_2p DNA</name>
</geneLocation>
<dbReference type="InterPro" id="IPR003781">
    <property type="entry name" value="CoA-bd"/>
</dbReference>
<feature type="domain" description="ATP-grasp" evidence="7">
    <location>
        <begin position="507"/>
        <end position="543"/>
    </location>
</feature>
<keyword evidence="3 6" id="KW-0547">Nucleotide-binding</keyword>
<dbReference type="SMART" id="SM00881">
    <property type="entry name" value="CoA_binding"/>
    <property type="match status" value="1"/>
</dbReference>
<evidence type="ECO:0000313" key="9">
    <source>
        <dbReference type="Proteomes" id="UP000061432"/>
    </source>
</evidence>
<name>A0A0C6FNG0_9HYPH</name>
<dbReference type="SUPFAM" id="SSF56059">
    <property type="entry name" value="Glutathione synthetase ATP-binding domain-like"/>
    <property type="match status" value="1"/>
</dbReference>
<dbReference type="KEGG" id="maqu:Maq22A_2p40415"/>
<dbReference type="Gene3D" id="3.40.50.261">
    <property type="entry name" value="Succinyl-CoA synthetase domains"/>
    <property type="match status" value="2"/>
</dbReference>
<keyword evidence="8" id="KW-0614">Plasmid</keyword>
<keyword evidence="1" id="KW-0816">Tricarboxylic acid cycle</keyword>
<organism evidence="8 9">
    <name type="scientific">Methylobacterium aquaticum</name>
    <dbReference type="NCBI Taxonomy" id="270351"/>
    <lineage>
        <taxon>Bacteria</taxon>
        <taxon>Pseudomonadati</taxon>
        <taxon>Pseudomonadota</taxon>
        <taxon>Alphaproteobacteria</taxon>
        <taxon>Hyphomicrobiales</taxon>
        <taxon>Methylobacteriaceae</taxon>
        <taxon>Methylobacterium</taxon>
    </lineage>
</organism>
<dbReference type="GO" id="GO:0005524">
    <property type="term" value="F:ATP binding"/>
    <property type="evidence" value="ECO:0007669"/>
    <property type="project" value="UniProtKB-UniRule"/>
</dbReference>
<sequence>MTGVESSRRGPYACEEMRRLVDPDSVAVVGVSERANAFGSRTVANLKDFDGRLYQINARHAELAGRPCYPTIAALPETPDCVVIATPREAVEPVVRECAAKGVGAVLVLAAGFAETGKPEHAAHQRRLVEIARSANMRLVGPNTIGLVNYATGAGLTFSAMPECRPIQSHAIGIVSQSGSLGFSLAQGIERGVSVSHVLTAGNSCDVDVADYVAYLAQVPHCRAIACLFEGMADPRRMLRAAALAWEADKPLVLYKIATGQEGARAALSHTGSLAGSEAAYAAGFARAGVIQVDKLESLVEAAAFFAKAGVPRARGVAVIATSGGATIIAADKAEAHSVALPQPGPEAAGVLAAQVPEYGSTRNPCDVTAQVIGSADSLAACAGALLADPLYGIMVTSHAYAYDSATLRLPVFSRAAAANGKLVCNVWAPEWLGGPGARETESDPHLALFHSMDRCFAAIAAWHRRDALRRAGRTADGRLSDPAAKERMDALLAQVGGSSLTERQAKSVMALYGIPVVEDRLVGSAAAAREAAEALGFPVVLKGESPDILHKTEAGLVKLDVASAVEVERAYAEILTAVDAMPPRPDFRGVVVQPMVPRGVEVMIGARYDAQFGPLIVVGLGGVLVEILRDTALSLAPVGRAEAESMLRNLEGAALLDGFRGAPAVDVARLSEIVCRFSELAADAGGTVAEMEINPLICTADRIVAADALIVKGRPN</sequence>
<evidence type="ECO:0000313" key="8">
    <source>
        <dbReference type="EMBL" id="BAQ49883.1"/>
    </source>
</evidence>
<dbReference type="PATRIC" id="fig|270351.10.peg.7009"/>
<reference evidence="9" key="2">
    <citation type="submission" date="2015-01" db="EMBL/GenBank/DDBJ databases">
        <title>Complete genome sequence of Methylobacterium aquaticum strain 22A.</title>
        <authorList>
            <person name="Tani A."/>
            <person name="Ogura Y."/>
            <person name="Hayashi T."/>
        </authorList>
    </citation>
    <scope>NUCLEOTIDE SEQUENCE [LARGE SCALE GENOMIC DNA]</scope>
    <source>
        <strain evidence="9">MA-22A</strain>
        <plasmid evidence="9">Plasmid pMaq22A_2p DNA</plasmid>
    </source>
</reference>
<proteinExistence type="inferred from homology"/>
<dbReference type="PANTHER" id="PTHR43334:SF1">
    <property type="entry name" value="3-HYDROXYPROPIONATE--COA LIGASE [ADP-FORMING]"/>
    <property type="match status" value="1"/>
</dbReference>
<dbReference type="FunFam" id="3.30.1490.20:FF:000020">
    <property type="entry name" value="Protein lysine acetyltransferase"/>
    <property type="match status" value="1"/>
</dbReference>
<evidence type="ECO:0000256" key="3">
    <source>
        <dbReference type="ARBA" id="ARBA00022741"/>
    </source>
</evidence>
<dbReference type="Gene3D" id="3.40.50.720">
    <property type="entry name" value="NAD(P)-binding Rossmann-like Domain"/>
    <property type="match status" value="1"/>
</dbReference>
<protein>
    <submittedName>
        <fullName evidence="8">CoA-binding protein</fullName>
    </submittedName>
</protein>
<dbReference type="GO" id="GO:0046872">
    <property type="term" value="F:metal ion binding"/>
    <property type="evidence" value="ECO:0007669"/>
    <property type="project" value="InterPro"/>
</dbReference>
<dbReference type="PROSITE" id="PS50975">
    <property type="entry name" value="ATP_GRASP"/>
    <property type="match status" value="1"/>
</dbReference>
<gene>
    <name evidence="8" type="ORF">Maq22A_2p40415</name>
</gene>
<evidence type="ECO:0000256" key="4">
    <source>
        <dbReference type="ARBA" id="ARBA00022840"/>
    </source>
</evidence>
<dbReference type="Pfam" id="PF13380">
    <property type="entry name" value="CoA_binding_2"/>
    <property type="match status" value="1"/>
</dbReference>
<dbReference type="Gene3D" id="3.30.470.20">
    <property type="entry name" value="ATP-grasp fold, B domain"/>
    <property type="match status" value="1"/>
</dbReference>
<keyword evidence="2" id="KW-0436">Ligase</keyword>
<accession>A0A0C6FNG0</accession>
<dbReference type="SUPFAM" id="SSF52210">
    <property type="entry name" value="Succinyl-CoA synthetase domains"/>
    <property type="match status" value="2"/>
</dbReference>
<dbReference type="InterPro" id="IPR036291">
    <property type="entry name" value="NAD(P)-bd_dom_sf"/>
</dbReference>
<evidence type="ECO:0000256" key="1">
    <source>
        <dbReference type="ARBA" id="ARBA00022532"/>
    </source>
</evidence>
<evidence type="ECO:0000256" key="5">
    <source>
        <dbReference type="ARBA" id="ARBA00060888"/>
    </source>
</evidence>
<dbReference type="Proteomes" id="UP000061432">
    <property type="component" value="Plasmid pMaq22A_2p"/>
</dbReference>
<dbReference type="InterPro" id="IPR032875">
    <property type="entry name" value="Succ_CoA_lig_flav_dom"/>
</dbReference>
<dbReference type="OrthoDB" id="9807426at2"/>
<dbReference type="GO" id="GO:0016874">
    <property type="term" value="F:ligase activity"/>
    <property type="evidence" value="ECO:0007669"/>
    <property type="project" value="UniProtKB-KW"/>
</dbReference>
<dbReference type="InterPro" id="IPR016102">
    <property type="entry name" value="Succinyl-CoA_synth-like"/>
</dbReference>
<keyword evidence="4 6" id="KW-0067">ATP-binding</keyword>
<reference evidence="8 9" key="1">
    <citation type="journal article" date="2015" name="Genome Announc.">
        <title>Complete Genome Sequence of Methylobacterium aquaticum Strain 22A, Isolated from Racomitrium japonicum Moss.</title>
        <authorList>
            <person name="Tani A."/>
            <person name="Ogura Y."/>
            <person name="Hayashi T."/>
            <person name="Kimbara K."/>
        </authorList>
    </citation>
    <scope>NUCLEOTIDE SEQUENCE [LARGE SCALE GENOMIC DNA]</scope>
    <source>
        <strain evidence="8 9">MA-22A</strain>
        <plasmid evidence="9">Plasmid pMaq22A_2p DNA</plasmid>
    </source>
</reference>
<dbReference type="Gene3D" id="3.30.1490.20">
    <property type="entry name" value="ATP-grasp fold, A domain"/>
    <property type="match status" value="1"/>
</dbReference>
<dbReference type="PANTHER" id="PTHR43334">
    <property type="entry name" value="ACETATE--COA LIGASE [ADP-FORMING]"/>
    <property type="match status" value="1"/>
</dbReference>
<dbReference type="GO" id="GO:0006099">
    <property type="term" value="P:tricarboxylic acid cycle"/>
    <property type="evidence" value="ECO:0007669"/>
    <property type="project" value="UniProtKB-KW"/>
</dbReference>
<dbReference type="EMBL" id="AP014706">
    <property type="protein sequence ID" value="BAQ49883.1"/>
    <property type="molecule type" value="Genomic_DNA"/>
</dbReference>
<evidence type="ECO:0000259" key="7">
    <source>
        <dbReference type="PROSITE" id="PS50975"/>
    </source>
</evidence>
<dbReference type="AlphaFoldDB" id="A0A0C6FNG0"/>
<dbReference type="SUPFAM" id="SSF51735">
    <property type="entry name" value="NAD(P)-binding Rossmann-fold domains"/>
    <property type="match status" value="1"/>
</dbReference>
<dbReference type="Pfam" id="PF13607">
    <property type="entry name" value="Succ_CoA_lig"/>
    <property type="match status" value="1"/>
</dbReference>